<dbReference type="EMBL" id="DYXD01000256">
    <property type="protein sequence ID" value="HJF08839.1"/>
    <property type="molecule type" value="Genomic_DNA"/>
</dbReference>
<evidence type="ECO:0000259" key="11">
    <source>
        <dbReference type="Pfam" id="PF07715"/>
    </source>
</evidence>
<evidence type="ECO:0000256" key="6">
    <source>
        <dbReference type="ARBA" id="ARBA00023136"/>
    </source>
</evidence>
<dbReference type="Proteomes" id="UP000718012">
    <property type="component" value="Unassembled WGS sequence"/>
</dbReference>
<evidence type="ECO:0000313" key="12">
    <source>
        <dbReference type="EMBL" id="HJF08839.1"/>
    </source>
</evidence>
<name>A0A921FG67_9BACT</name>
<keyword evidence="12" id="KW-0675">Receptor</keyword>
<keyword evidence="6 8" id="KW-0472">Membrane</keyword>
<sequence>MKNKLIKHFSIVSFILMILCVQNIMAQKRTVSGIVTDSKNEPLIGVNVTIKNASTTGTITDIDGKYSLEIPSGNSVLVFSYIGYSTQEVKVSNRSVVDIVLKDDMQALEEVVVVGYGTMKKSDLTGSVSSITSDNFKLGTDLTPQQLMQGAFSGVNISQNSGKPGGSNTIRVRGGTSITASNDPLYVIDGVPISTSAGVNQSNIGSSTTDFFDQEPINPLSNINPNDIESINILKDASATAIYGSRGANGVIMITTKKGKAGMRQLDYSFNLGVSTVAKKLDVLTGDEYRKTVSELGLTLDDKGQNTDWQDVIFRTAISQNHYVSFMSGSENTSYRASAGYSNQNGVMEGSGMKSANARMNINHKALNDKLKLNMNISYGETNSDQAPVSNTVGSEMGSSMLYEAYVFNPTYPIYNEEGDYYDVPPYRVNPASFSKELLDERATSQFLGNLTADWNFYKPFTLQVNAGYNKNTINRNSYISKSNLLGNGNNGYVTVQKLSDYSKLLETILKYNQSFGKHNIDAMVGYSWQYFYSEGQTTKAYGFLSDNFKWYSLAAAQTVESVSSYAESNTLISMYGRINYNYADKYLLTATVRRDGSSRFGSGNKWGIFPSVAASWRISQEDFFQNDIMSDLKLRASFGITGSQEIGNYNSLSTLGASTNGYLVGGEKITIVLPQQYTNPDLKWEQTAQTDIGIDFGFLNGKIRGSIDYYYKKTTDLLLSVAVPSPSLITTQIANVGTVTNQGIELDLSFDLMRTKNFAWDANLNLSHNKNEVVSLSNGQWTGDNMQVAPCQGQGLSGTYAQLIMPGQPIGTFYGKRFIGVVDGVEQFANDGEPEVIGCAQPDLTFGLGTNLQYKNWTLSLNFRGSIGNDVYNCTANNLAYLSNLPGRNVLKEAVTSGVNRDQAKVYSSRFIEDGSFVRLDNLSLGYNFSLPKLYISNARVFVSAQNLFVITGYSGADPEVNSEISRTGVAPLGVDYLSYPKARTFSMGINLSF</sequence>
<dbReference type="InterPro" id="IPR023996">
    <property type="entry name" value="TonB-dep_OMP_SusC/RagA"/>
</dbReference>
<evidence type="ECO:0000256" key="7">
    <source>
        <dbReference type="ARBA" id="ARBA00023237"/>
    </source>
</evidence>
<dbReference type="SUPFAM" id="SSF56935">
    <property type="entry name" value="Porins"/>
    <property type="match status" value="1"/>
</dbReference>
<reference evidence="12" key="2">
    <citation type="submission" date="2021-09" db="EMBL/GenBank/DDBJ databases">
        <authorList>
            <person name="Gilroy R."/>
        </authorList>
    </citation>
    <scope>NUCLEOTIDE SEQUENCE</scope>
    <source>
        <strain evidence="12">CHK165-8395</strain>
    </source>
</reference>
<dbReference type="InterPro" id="IPR037066">
    <property type="entry name" value="Plug_dom_sf"/>
</dbReference>
<dbReference type="Pfam" id="PF07715">
    <property type="entry name" value="Plug"/>
    <property type="match status" value="1"/>
</dbReference>
<dbReference type="InterPro" id="IPR023997">
    <property type="entry name" value="TonB-dep_OMP_SusC/RagA_CS"/>
</dbReference>
<evidence type="ECO:0000256" key="3">
    <source>
        <dbReference type="ARBA" id="ARBA00022452"/>
    </source>
</evidence>
<dbReference type="FunFam" id="2.60.40.1120:FF:000003">
    <property type="entry name" value="Outer membrane protein Omp121"/>
    <property type="match status" value="1"/>
</dbReference>
<keyword evidence="2 8" id="KW-0813">Transport</keyword>
<organism evidence="12 13">
    <name type="scientific">Phocaeicola coprocola</name>
    <dbReference type="NCBI Taxonomy" id="310298"/>
    <lineage>
        <taxon>Bacteria</taxon>
        <taxon>Pseudomonadati</taxon>
        <taxon>Bacteroidota</taxon>
        <taxon>Bacteroidia</taxon>
        <taxon>Bacteroidales</taxon>
        <taxon>Bacteroidaceae</taxon>
        <taxon>Phocaeicola</taxon>
    </lineage>
</organism>
<evidence type="ECO:0000256" key="4">
    <source>
        <dbReference type="ARBA" id="ARBA00022692"/>
    </source>
</evidence>
<dbReference type="Pfam" id="PF13715">
    <property type="entry name" value="CarbopepD_reg_2"/>
    <property type="match status" value="1"/>
</dbReference>
<keyword evidence="3 8" id="KW-1134">Transmembrane beta strand</keyword>
<dbReference type="InterPro" id="IPR036942">
    <property type="entry name" value="Beta-barrel_TonB_sf"/>
</dbReference>
<feature type="domain" description="TonB-dependent receptor-like beta-barrel" evidence="10">
    <location>
        <begin position="416"/>
        <end position="949"/>
    </location>
</feature>
<keyword evidence="5 9" id="KW-0798">TonB box</keyword>
<dbReference type="GO" id="GO:0009279">
    <property type="term" value="C:cell outer membrane"/>
    <property type="evidence" value="ECO:0007669"/>
    <property type="project" value="UniProtKB-SubCell"/>
</dbReference>
<protein>
    <submittedName>
        <fullName evidence="12">TonB-dependent receptor</fullName>
    </submittedName>
</protein>
<comment type="caution">
    <text evidence="12">The sequence shown here is derived from an EMBL/GenBank/DDBJ whole genome shotgun (WGS) entry which is preliminary data.</text>
</comment>
<evidence type="ECO:0000256" key="8">
    <source>
        <dbReference type="PROSITE-ProRule" id="PRU01360"/>
    </source>
</evidence>
<evidence type="ECO:0000259" key="10">
    <source>
        <dbReference type="Pfam" id="PF00593"/>
    </source>
</evidence>
<dbReference type="NCBIfam" id="TIGR04056">
    <property type="entry name" value="OMP_RagA_SusC"/>
    <property type="match status" value="1"/>
</dbReference>
<dbReference type="InterPro" id="IPR012910">
    <property type="entry name" value="Plug_dom"/>
</dbReference>
<evidence type="ECO:0000256" key="5">
    <source>
        <dbReference type="ARBA" id="ARBA00023077"/>
    </source>
</evidence>
<evidence type="ECO:0000256" key="2">
    <source>
        <dbReference type="ARBA" id="ARBA00022448"/>
    </source>
</evidence>
<dbReference type="Pfam" id="PF00593">
    <property type="entry name" value="TonB_dep_Rec_b-barrel"/>
    <property type="match status" value="1"/>
</dbReference>
<keyword evidence="4 8" id="KW-0812">Transmembrane</keyword>
<evidence type="ECO:0000256" key="9">
    <source>
        <dbReference type="RuleBase" id="RU003357"/>
    </source>
</evidence>
<proteinExistence type="inferred from homology"/>
<comment type="similarity">
    <text evidence="8 9">Belongs to the TonB-dependent receptor family.</text>
</comment>
<evidence type="ECO:0000256" key="1">
    <source>
        <dbReference type="ARBA" id="ARBA00004571"/>
    </source>
</evidence>
<keyword evidence="7 8" id="KW-0998">Cell outer membrane</keyword>
<dbReference type="InterPro" id="IPR039426">
    <property type="entry name" value="TonB-dep_rcpt-like"/>
</dbReference>
<dbReference type="InterPro" id="IPR008969">
    <property type="entry name" value="CarboxyPept-like_regulatory"/>
</dbReference>
<comment type="subcellular location">
    <subcellularLocation>
        <location evidence="1 8">Cell outer membrane</location>
        <topology evidence="1 8">Multi-pass membrane protein</topology>
    </subcellularLocation>
</comment>
<gene>
    <name evidence="12" type="ORF">K8U81_11770</name>
</gene>
<feature type="domain" description="TonB-dependent receptor plug" evidence="11">
    <location>
        <begin position="121"/>
        <end position="251"/>
    </location>
</feature>
<dbReference type="AlphaFoldDB" id="A0A921FG67"/>
<dbReference type="SUPFAM" id="SSF49464">
    <property type="entry name" value="Carboxypeptidase regulatory domain-like"/>
    <property type="match status" value="1"/>
</dbReference>
<reference evidence="12" key="1">
    <citation type="journal article" date="2021" name="PeerJ">
        <title>Extensive microbial diversity within the chicken gut microbiome revealed by metagenomics and culture.</title>
        <authorList>
            <person name="Gilroy R."/>
            <person name="Ravi A."/>
            <person name="Getino M."/>
            <person name="Pursley I."/>
            <person name="Horton D.L."/>
            <person name="Alikhan N.F."/>
            <person name="Baker D."/>
            <person name="Gharbi K."/>
            <person name="Hall N."/>
            <person name="Watson M."/>
            <person name="Adriaenssens E.M."/>
            <person name="Foster-Nyarko E."/>
            <person name="Jarju S."/>
            <person name="Secka A."/>
            <person name="Antonio M."/>
            <person name="Oren A."/>
            <person name="Chaudhuri R.R."/>
            <person name="La Ragione R."/>
            <person name="Hildebrand F."/>
            <person name="Pallen M.J."/>
        </authorList>
    </citation>
    <scope>NUCLEOTIDE SEQUENCE</scope>
    <source>
        <strain evidence="12">CHK165-8395</strain>
    </source>
</reference>
<dbReference type="InterPro" id="IPR000531">
    <property type="entry name" value="Beta-barrel_TonB"/>
</dbReference>
<accession>A0A921FG67</accession>
<dbReference type="NCBIfam" id="TIGR04057">
    <property type="entry name" value="SusC_RagA_signa"/>
    <property type="match status" value="1"/>
</dbReference>
<dbReference type="Gene3D" id="2.170.130.10">
    <property type="entry name" value="TonB-dependent receptor, plug domain"/>
    <property type="match status" value="1"/>
</dbReference>
<dbReference type="RefSeq" id="WP_007570701.1">
    <property type="nucleotide sequence ID" value="NZ_CABKNL010000015.1"/>
</dbReference>
<dbReference type="FunFam" id="2.170.130.10:FF:000008">
    <property type="entry name" value="SusC/RagA family TonB-linked outer membrane protein"/>
    <property type="match status" value="1"/>
</dbReference>
<dbReference type="Gene3D" id="2.60.40.1120">
    <property type="entry name" value="Carboxypeptidase-like, regulatory domain"/>
    <property type="match status" value="1"/>
</dbReference>
<dbReference type="PROSITE" id="PS52016">
    <property type="entry name" value="TONB_DEPENDENT_REC_3"/>
    <property type="match status" value="1"/>
</dbReference>
<evidence type="ECO:0000313" key="13">
    <source>
        <dbReference type="Proteomes" id="UP000718012"/>
    </source>
</evidence>
<dbReference type="Gene3D" id="2.40.170.20">
    <property type="entry name" value="TonB-dependent receptor, beta-barrel domain"/>
    <property type="match status" value="1"/>
</dbReference>